<feature type="binding site" evidence="2">
    <location>
        <position position="68"/>
    </location>
    <ligand>
        <name>Fe cation</name>
        <dbReference type="ChEBI" id="CHEBI:24875"/>
        <label>2</label>
    </ligand>
</feature>
<sequence>MKKLLFIGDVVGKAGCEFLSAKLSSIKHENNIDITVVNGENSAQGNGITRSSAEMIIRAGADIITTGNHAFRRKEALELFDEEYMVRPANYPEGGCVGSGYRILDMGAYSVAVINMMGTALMDPLDNPFTKIDEILSKIDTPNIFVDFHAEATSEKKAMGHYLTERVSGVFGTHTHVQTADECILGGHTAYITDVGMTGPEHSCLGVDFASVINMFRFRMPVRFIEADAPCFLCGTITEFDEKSGKSHKTERIIIR</sequence>
<dbReference type="GO" id="GO:0046872">
    <property type="term" value="F:metal ion binding"/>
    <property type="evidence" value="ECO:0007669"/>
    <property type="project" value="UniProtKB-KW"/>
</dbReference>
<feature type="binding site" evidence="2">
    <location>
        <position position="40"/>
    </location>
    <ligand>
        <name>Fe cation</name>
        <dbReference type="ChEBI" id="CHEBI:24875"/>
        <label>2</label>
    </ligand>
</feature>
<keyword evidence="2" id="KW-0479">Metal-binding</keyword>
<feature type="binding site" evidence="2">
    <location>
        <position position="9"/>
    </location>
    <ligand>
        <name>Fe cation</name>
        <dbReference type="ChEBI" id="CHEBI:24875"/>
        <label>1</label>
    </ligand>
</feature>
<dbReference type="PANTHER" id="PTHR36303">
    <property type="entry name" value="2',3'-CYCLIC-NUCLEOTIDE 2'-PHOSPHODIESTERASE"/>
    <property type="match status" value="1"/>
</dbReference>
<gene>
    <name evidence="3" type="ORF">SAMN02910265_00644</name>
</gene>
<dbReference type="RefSeq" id="WP_074714465.1">
    <property type="nucleotide sequence ID" value="NZ_FNWV01000002.1"/>
</dbReference>
<dbReference type="OrthoDB" id="9801109at2"/>
<evidence type="ECO:0000256" key="2">
    <source>
        <dbReference type="PIRSR" id="PIRSR004789-51"/>
    </source>
</evidence>
<feature type="active site" description="Proton donor" evidence="1">
    <location>
        <position position="69"/>
    </location>
</feature>
<feature type="binding site" evidence="2">
    <location>
        <position position="41"/>
    </location>
    <ligand>
        <name>Fe cation</name>
        <dbReference type="ChEBI" id="CHEBI:24875"/>
        <label>1</label>
    </ligand>
</feature>
<reference evidence="3 4" key="1">
    <citation type="submission" date="2016-10" db="EMBL/GenBank/DDBJ databases">
        <authorList>
            <person name="de Groot N.N."/>
        </authorList>
    </citation>
    <scope>NUCLEOTIDE SEQUENCE [LARGE SCALE GENOMIC DNA]</scope>
    <source>
        <strain evidence="3 4">YAD2003</strain>
    </source>
</reference>
<protein>
    <recommendedName>
        <fullName evidence="5">TIGR00282 family metallophosphoesterase</fullName>
    </recommendedName>
</protein>
<dbReference type="Gene3D" id="3.60.21.10">
    <property type="match status" value="1"/>
</dbReference>
<evidence type="ECO:0000256" key="1">
    <source>
        <dbReference type="PIRSR" id="PIRSR004789-50"/>
    </source>
</evidence>
<dbReference type="PANTHER" id="PTHR36303:SF1">
    <property type="entry name" value="2',3'-CYCLIC-NUCLEOTIDE 2'-PHOSPHODIESTERASE"/>
    <property type="match status" value="1"/>
</dbReference>
<dbReference type="InterPro" id="IPR005235">
    <property type="entry name" value="YmdB-like"/>
</dbReference>
<feature type="binding site" evidence="2">
    <location>
        <position position="149"/>
    </location>
    <ligand>
        <name>Fe cation</name>
        <dbReference type="ChEBI" id="CHEBI:24875"/>
        <label>2</label>
    </ligand>
</feature>
<feature type="binding site" evidence="2">
    <location>
        <position position="174"/>
    </location>
    <ligand>
        <name>Fe cation</name>
        <dbReference type="ChEBI" id="CHEBI:24875"/>
        <label>2</label>
    </ligand>
</feature>
<feature type="binding site" evidence="2">
    <location>
        <position position="40"/>
    </location>
    <ligand>
        <name>Fe cation</name>
        <dbReference type="ChEBI" id="CHEBI:24875"/>
        <label>1</label>
    </ligand>
</feature>
<proteinExistence type="predicted"/>
<feature type="binding site" evidence="2">
    <location>
        <position position="176"/>
    </location>
    <ligand>
        <name>Fe cation</name>
        <dbReference type="ChEBI" id="CHEBI:24875"/>
        <label>1</label>
    </ligand>
</feature>
<dbReference type="InterPro" id="IPR029052">
    <property type="entry name" value="Metallo-depent_PP-like"/>
</dbReference>
<accession>A0A1H6IDS1</accession>
<dbReference type="PIRSF" id="PIRSF004789">
    <property type="entry name" value="DR1281"/>
    <property type="match status" value="1"/>
</dbReference>
<dbReference type="AlphaFoldDB" id="A0A1H6IDS1"/>
<dbReference type="Pfam" id="PF13277">
    <property type="entry name" value="YmdB"/>
    <property type="match status" value="1"/>
</dbReference>
<organism evidence="3 4">
    <name type="scientific">Ruminococcus flavefaciens</name>
    <dbReference type="NCBI Taxonomy" id="1265"/>
    <lineage>
        <taxon>Bacteria</taxon>
        <taxon>Bacillati</taxon>
        <taxon>Bacillota</taxon>
        <taxon>Clostridia</taxon>
        <taxon>Eubacteriales</taxon>
        <taxon>Oscillospiraceae</taxon>
        <taxon>Ruminococcus</taxon>
    </lineage>
</organism>
<evidence type="ECO:0000313" key="4">
    <source>
        <dbReference type="Proteomes" id="UP000183190"/>
    </source>
</evidence>
<name>A0A1H6IDS1_RUMFL</name>
<dbReference type="GO" id="GO:0004113">
    <property type="term" value="F:2',3'-cyclic-nucleotide 3'-phosphodiesterase activity"/>
    <property type="evidence" value="ECO:0007669"/>
    <property type="project" value="TreeGrafter"/>
</dbReference>
<dbReference type="EMBL" id="FNWV01000002">
    <property type="protein sequence ID" value="SEH44582.1"/>
    <property type="molecule type" value="Genomic_DNA"/>
</dbReference>
<evidence type="ECO:0000313" key="3">
    <source>
        <dbReference type="EMBL" id="SEH44582.1"/>
    </source>
</evidence>
<dbReference type="Proteomes" id="UP000183190">
    <property type="component" value="Unassembled WGS sequence"/>
</dbReference>
<evidence type="ECO:0008006" key="5">
    <source>
        <dbReference type="Google" id="ProtNLM"/>
    </source>
</evidence>
<dbReference type="SUPFAM" id="SSF56300">
    <property type="entry name" value="Metallo-dependent phosphatases"/>
    <property type="match status" value="1"/>
</dbReference>